<evidence type="ECO:0000256" key="5">
    <source>
        <dbReference type="SAM" id="Phobius"/>
    </source>
</evidence>
<dbReference type="Pfam" id="PF23914">
    <property type="entry name" value="TPR_CcmH_CycH"/>
    <property type="match status" value="1"/>
</dbReference>
<dbReference type="Gene3D" id="1.25.40.10">
    <property type="entry name" value="Tetratricopeptide repeat domain"/>
    <property type="match status" value="1"/>
</dbReference>
<dbReference type="PANTHER" id="PTHR47870">
    <property type="entry name" value="CYTOCHROME C-TYPE BIOGENESIS PROTEIN CCMH"/>
    <property type="match status" value="1"/>
</dbReference>
<name>A0ABT3JR87_9XANT</name>
<comment type="caution">
    <text evidence="8">The sequence shown here is derived from an EMBL/GenBank/DDBJ whole genome shotgun (WGS) entry which is preliminary data.</text>
</comment>
<keyword evidence="1" id="KW-0677">Repeat</keyword>
<dbReference type="InterPro" id="IPR011990">
    <property type="entry name" value="TPR-like_helical_dom_sf"/>
</dbReference>
<evidence type="ECO:0000259" key="6">
    <source>
        <dbReference type="Pfam" id="PF23892"/>
    </source>
</evidence>
<keyword evidence="5" id="KW-0812">Transmembrane</keyword>
<keyword evidence="5" id="KW-1133">Transmembrane helix</keyword>
<evidence type="ECO:0000256" key="1">
    <source>
        <dbReference type="ARBA" id="ARBA00022737"/>
    </source>
</evidence>
<evidence type="ECO:0000313" key="9">
    <source>
        <dbReference type="Proteomes" id="UP001209922"/>
    </source>
</evidence>
<feature type="domain" description="Cytochrome c-type biogenesis protein H TPR" evidence="7">
    <location>
        <begin position="67"/>
        <end position="191"/>
    </location>
</feature>
<reference evidence="8 9" key="1">
    <citation type="submission" date="2022-10" db="EMBL/GenBank/DDBJ databases">
        <title>Xanthomonas sp. H13-6.</title>
        <authorList>
            <person name="Liu X."/>
            <person name="Deng Z."/>
            <person name="Jiang Y."/>
            <person name="Yu T."/>
            <person name="Ai J."/>
        </authorList>
    </citation>
    <scope>NUCLEOTIDE SEQUENCE [LARGE SCALE GENOMIC DNA]</scope>
    <source>
        <strain evidence="8 9">H13-6</strain>
    </source>
</reference>
<protein>
    <submittedName>
        <fullName evidence="8">Cytochrome C biogenesis protein</fullName>
    </submittedName>
</protein>
<keyword evidence="2" id="KW-0201">Cytochrome c-type biogenesis</keyword>
<accession>A0ABT3JR87</accession>
<dbReference type="PANTHER" id="PTHR47870:SF1">
    <property type="entry name" value="CYTOCHROME C-TYPE BIOGENESIS PROTEIN CCMH"/>
    <property type="match status" value="1"/>
</dbReference>
<proteinExistence type="predicted"/>
<feature type="repeat" description="TPR" evidence="4">
    <location>
        <begin position="86"/>
        <end position="119"/>
    </location>
</feature>
<dbReference type="InterPro" id="IPR056412">
    <property type="entry name" value="Ig_CycH"/>
</dbReference>
<gene>
    <name evidence="8" type="ORF">OK345_00560</name>
</gene>
<dbReference type="InterPro" id="IPR056413">
    <property type="entry name" value="TPR_CcmH_CycH"/>
</dbReference>
<evidence type="ECO:0000313" key="8">
    <source>
        <dbReference type="EMBL" id="MCW4471008.1"/>
    </source>
</evidence>
<keyword evidence="3 4" id="KW-0802">TPR repeat</keyword>
<evidence type="ECO:0000259" key="7">
    <source>
        <dbReference type="Pfam" id="PF23914"/>
    </source>
</evidence>
<dbReference type="InterPro" id="IPR019734">
    <property type="entry name" value="TPR_rpt"/>
</dbReference>
<dbReference type="EMBL" id="JAPCHY010000001">
    <property type="protein sequence ID" value="MCW4471008.1"/>
    <property type="molecule type" value="Genomic_DNA"/>
</dbReference>
<dbReference type="Proteomes" id="UP001209922">
    <property type="component" value="Unassembled WGS sequence"/>
</dbReference>
<dbReference type="PROSITE" id="PS50005">
    <property type="entry name" value="TPR"/>
    <property type="match status" value="1"/>
</dbReference>
<sequence length="335" mass="35327">MVSAFPLLAAALGAAVAAAVAWPLWRAGARAGFVASVLAVALATPALYLWVGAPAALEPQARNAPRDLDEGIARLQEALRQDPQRADGWALLGRSQLELGRNAEATAAYAQAVKLAPDEPTLLVEAAQARAQADPQRRFDDQALAWLEHARALSPDAERASWLVGIAQRQRGQDAEAARTWETLLPRIDPAAAGALREQIDIARQAAGLPPLADEATTAAAATLTVKVALQPDFAERVRLRGDASVFVIARIPGGPPMPVAVEKHTLQDLPLTVVLDDGDSPMPTQKLSALAEVEVLARLSASGNAMPQEGDLASKPVRVRLPAEAPVELWIGPP</sequence>
<organism evidence="8 9">
    <name type="scientific">Xanthomonas chitinilytica</name>
    <dbReference type="NCBI Taxonomy" id="2989819"/>
    <lineage>
        <taxon>Bacteria</taxon>
        <taxon>Pseudomonadati</taxon>
        <taxon>Pseudomonadota</taxon>
        <taxon>Gammaproteobacteria</taxon>
        <taxon>Lysobacterales</taxon>
        <taxon>Lysobacteraceae</taxon>
        <taxon>Xanthomonas</taxon>
    </lineage>
</organism>
<evidence type="ECO:0000256" key="2">
    <source>
        <dbReference type="ARBA" id="ARBA00022748"/>
    </source>
</evidence>
<keyword evidence="9" id="KW-1185">Reference proteome</keyword>
<dbReference type="SUPFAM" id="SSF48452">
    <property type="entry name" value="TPR-like"/>
    <property type="match status" value="1"/>
</dbReference>
<dbReference type="InterPro" id="IPR051263">
    <property type="entry name" value="C-type_cytochrome_biogenesis"/>
</dbReference>
<dbReference type="RefSeq" id="WP_265125254.1">
    <property type="nucleotide sequence ID" value="NZ_JAPCHY010000001.1"/>
</dbReference>
<feature type="transmembrane region" description="Helical" evidence="5">
    <location>
        <begin position="33"/>
        <end position="57"/>
    </location>
</feature>
<keyword evidence="5" id="KW-0472">Membrane</keyword>
<feature type="domain" description="Cytochrome c-type biogenesis protein H Ig-like" evidence="6">
    <location>
        <begin position="224"/>
        <end position="332"/>
    </location>
</feature>
<dbReference type="Pfam" id="PF23892">
    <property type="entry name" value="Ig_CycH"/>
    <property type="match status" value="1"/>
</dbReference>
<evidence type="ECO:0000256" key="3">
    <source>
        <dbReference type="ARBA" id="ARBA00022803"/>
    </source>
</evidence>
<evidence type="ECO:0000256" key="4">
    <source>
        <dbReference type="PROSITE-ProRule" id="PRU00339"/>
    </source>
</evidence>